<name>A0A8J3BCI6_9BACI</name>
<keyword evidence="1" id="KW-0812">Transmembrane</keyword>
<reference evidence="2" key="1">
    <citation type="journal article" date="2014" name="Int. J. Syst. Evol. Microbiol.">
        <title>Complete genome sequence of Corynebacterium casei LMG S-19264T (=DSM 44701T), isolated from a smear-ripened cheese.</title>
        <authorList>
            <consortium name="US DOE Joint Genome Institute (JGI-PGF)"/>
            <person name="Walter F."/>
            <person name="Albersmeier A."/>
            <person name="Kalinowski J."/>
            <person name="Ruckert C."/>
        </authorList>
    </citation>
    <scope>NUCLEOTIDE SEQUENCE</scope>
    <source>
        <strain evidence="2">JCM 14719</strain>
    </source>
</reference>
<dbReference type="Proteomes" id="UP000637720">
    <property type="component" value="Unassembled WGS sequence"/>
</dbReference>
<comment type="caution">
    <text evidence="2">The sequence shown here is derived from an EMBL/GenBank/DDBJ whole genome shotgun (WGS) entry which is preliminary data.</text>
</comment>
<protein>
    <recommendedName>
        <fullName evidence="4">DUF502 domain-containing protein</fullName>
    </recommendedName>
</protein>
<sequence length="240" mass="26607">MVRQFRNHLLMGFLVLLPTFATIYVLRMLFDMADRTLGVMFSNFLVQIGLVTRDAAGLHFLGLTFAERIPGIGLLVTVLLLVAVGMATRSIIGRQVIRQTERFFTRIPIARTIYTTVQQITNAFVQDRSMFQRVVLVEYPRTGMYAIGFVTGNAVKALEKTTGKACVPVFLPTTPNPTSGWLLFVPREEVYPLDLSVEDGLKLVISGGVVLPQEGSPVVLPEMHCNDDKPNAVGRHMGAR</sequence>
<keyword evidence="1" id="KW-0472">Membrane</keyword>
<dbReference type="AlphaFoldDB" id="A0A8J3BCI6"/>
<dbReference type="EMBL" id="BMOF01000043">
    <property type="protein sequence ID" value="GGK04977.1"/>
    <property type="molecule type" value="Genomic_DNA"/>
</dbReference>
<dbReference type="RefSeq" id="WP_054672643.1">
    <property type="nucleotide sequence ID" value="NZ_BMOF01000043.1"/>
</dbReference>
<evidence type="ECO:0008006" key="4">
    <source>
        <dbReference type="Google" id="ProtNLM"/>
    </source>
</evidence>
<evidence type="ECO:0000313" key="3">
    <source>
        <dbReference type="Proteomes" id="UP000637720"/>
    </source>
</evidence>
<keyword evidence="3" id="KW-1185">Reference proteome</keyword>
<dbReference type="Pfam" id="PF04367">
    <property type="entry name" value="DUF502"/>
    <property type="match status" value="1"/>
</dbReference>
<feature type="transmembrane region" description="Helical" evidence="1">
    <location>
        <begin position="9"/>
        <end position="30"/>
    </location>
</feature>
<feature type="transmembrane region" description="Helical" evidence="1">
    <location>
        <begin position="69"/>
        <end position="92"/>
    </location>
</feature>
<accession>A0A8J3BCI6</accession>
<dbReference type="InterPro" id="IPR007462">
    <property type="entry name" value="COV1-like"/>
</dbReference>
<dbReference type="PANTHER" id="PTHR31876">
    <property type="entry name" value="COV-LIKE PROTEIN 1"/>
    <property type="match status" value="1"/>
</dbReference>
<evidence type="ECO:0000313" key="2">
    <source>
        <dbReference type="EMBL" id="GGK04977.1"/>
    </source>
</evidence>
<dbReference type="PANTHER" id="PTHR31876:SF26">
    <property type="entry name" value="PROTEIN LIKE COV 2"/>
    <property type="match status" value="1"/>
</dbReference>
<keyword evidence="1" id="KW-1133">Transmembrane helix</keyword>
<reference evidence="2" key="2">
    <citation type="submission" date="2020-09" db="EMBL/GenBank/DDBJ databases">
        <authorList>
            <person name="Sun Q."/>
            <person name="Ohkuma M."/>
        </authorList>
    </citation>
    <scope>NUCLEOTIDE SEQUENCE</scope>
    <source>
        <strain evidence="2">JCM 14719</strain>
    </source>
</reference>
<organism evidence="2 3">
    <name type="scientific">Calditerricola satsumensis</name>
    <dbReference type="NCBI Taxonomy" id="373054"/>
    <lineage>
        <taxon>Bacteria</taxon>
        <taxon>Bacillati</taxon>
        <taxon>Bacillota</taxon>
        <taxon>Bacilli</taxon>
        <taxon>Bacillales</taxon>
        <taxon>Bacillaceae</taxon>
        <taxon>Calditerricola</taxon>
    </lineage>
</organism>
<evidence type="ECO:0000256" key="1">
    <source>
        <dbReference type="SAM" id="Phobius"/>
    </source>
</evidence>
<gene>
    <name evidence="2" type="ORF">GCM10007043_18780</name>
</gene>
<proteinExistence type="predicted"/>